<dbReference type="InterPro" id="IPR018580">
    <property type="entry name" value="Uncharacterised_YfhO"/>
</dbReference>
<keyword evidence="1" id="KW-1133">Transmembrane helix</keyword>
<dbReference type="OrthoDB" id="9815466at2"/>
<evidence type="ECO:0000313" key="6">
    <source>
        <dbReference type="Proteomes" id="UP000262901"/>
    </source>
</evidence>
<feature type="transmembrane region" description="Helical" evidence="1">
    <location>
        <begin position="157"/>
        <end position="183"/>
    </location>
</feature>
<feature type="transmembrane region" description="Helical" evidence="1">
    <location>
        <begin position="508"/>
        <end position="526"/>
    </location>
</feature>
<reference evidence="3 7" key="1">
    <citation type="submission" date="2018-08" db="EMBL/GenBank/DDBJ databases">
        <title>Draft genome of Streptococcus sp .nov. Z2.</title>
        <authorList>
            <person name="Tian Z."/>
        </authorList>
    </citation>
    <scope>NUCLEOTIDE SEQUENCE [LARGE SCALE GENOMIC DNA]</scope>
    <source>
        <strain evidence="3 7">Z2</strain>
    </source>
</reference>
<dbReference type="AlphaFoldDB" id="A0A372KKY1"/>
<reference evidence="4 6" key="2">
    <citation type="submission" date="2018-08" db="EMBL/GenBank/DDBJ databases">
        <title>Draft genome of Streptococcus sp. nov. Z1.</title>
        <authorList>
            <person name="Tian Z."/>
        </authorList>
    </citation>
    <scope>NUCLEOTIDE SEQUENCE [LARGE SCALE GENOMIC DNA]</scope>
    <source>
        <strain evidence="4">Z1</strain>
        <strain evidence="6">Z1(2018)</strain>
    </source>
</reference>
<reference evidence="2" key="4">
    <citation type="journal article" date="2019" name="Int. J. Syst. Evol. Microbiol.">
        <title>Streptococcus chenjunshii sp. nov. isolated from feces of Tibetan antelopes.</title>
        <authorList>
            <person name="Tian Z."/>
            <person name="Lu S."/>
            <person name="Jin D."/>
            <person name="Yang J."/>
            <person name="Pu J."/>
            <person name="Lai X.H."/>
            <person name="Bai X.N."/>
            <person name="Wu X.M."/>
            <person name="Li J."/>
            <person name="Wang S."/>
            <person name="Xu J."/>
        </authorList>
    </citation>
    <scope>NUCLEOTIDE SEQUENCE</scope>
    <source>
        <strain evidence="2">Z15</strain>
    </source>
</reference>
<evidence type="ECO:0000313" key="7">
    <source>
        <dbReference type="Proteomes" id="UP000264056"/>
    </source>
</evidence>
<keyword evidence="1" id="KW-0472">Membrane</keyword>
<proteinExistence type="predicted"/>
<dbReference type="KEGG" id="schj:DDV21_007195"/>
<dbReference type="NCBIfam" id="NF047589">
    <property type="entry name" value="GlcsyltransPgfM1Strep"/>
    <property type="match status" value="1"/>
</dbReference>
<dbReference type="Proteomes" id="UP000262901">
    <property type="component" value="Unassembled WGS sequence"/>
</dbReference>
<dbReference type="EMBL" id="QVQZ01000026">
    <property type="protein sequence ID" value="RFU52584.1"/>
    <property type="molecule type" value="Genomic_DNA"/>
</dbReference>
<keyword evidence="1" id="KW-0812">Transmembrane</keyword>
<feature type="transmembrane region" description="Helical" evidence="1">
    <location>
        <begin position="483"/>
        <end position="502"/>
    </location>
</feature>
<keyword evidence="7" id="KW-1185">Reference proteome</keyword>
<feature type="transmembrane region" description="Helical" evidence="1">
    <location>
        <begin position="121"/>
        <end position="145"/>
    </location>
</feature>
<dbReference type="Proteomes" id="UP000246115">
    <property type="component" value="Chromosome"/>
</dbReference>
<evidence type="ECO:0000256" key="1">
    <source>
        <dbReference type="SAM" id="Phobius"/>
    </source>
</evidence>
<evidence type="ECO:0000313" key="4">
    <source>
        <dbReference type="EMBL" id="RFU52584.1"/>
    </source>
</evidence>
<feature type="transmembrane region" description="Helical" evidence="1">
    <location>
        <begin position="533"/>
        <end position="550"/>
    </location>
</feature>
<feature type="transmembrane region" description="Helical" evidence="1">
    <location>
        <begin position="257"/>
        <end position="279"/>
    </location>
</feature>
<sequence>MTGITKLKAWADSERVSDFYRQHKKAIIYFCSAFLPMAVMLFVWRLMQMYPFGANSLMAVDFGQQYISFFAYLKNTLLSGDWSGFFYSFTKSIGGEMIGVVGYYLLSPFNIIYILTPVKYFPLAVFLTIWLRYGAIGLSFVHLLIRRYRGLSDKVWLVPLMAMAYALSGMLVSYQMNVIFYDAMWMLPLVILYLEETLDGGRIYAYILALALAMLFQFYFGVMICIFIALYACYYMSPKLGGPGVLKERLQAFFYPLFKVVGASVLAITSVFALLYPLYLNLASSKGQVGTALSFSWSLQINPLDILSKLVIGSFDNNSWPSGPSLPNIYVGGLALIGFLLYFLYARTSFCRKVSAGLVSLIFFVSFINEFASKLWHMGQNPAGFFFRFSWLLSFFMVLLAYQFFKDHKPLSVKPLAAGLILIAGTVYYVGSNDFTYIAKSQPELVTAFFQTYRELVTVLLSFVFASLAYCFWTVFRGSKQKQYTAVAVSAVLLPVTLYLLAEGYLMTQLTLTAAIWLSVLLIIYFNLEKTAYLFIGAITVFELGWNAYLSQSTLGYADAYKFTDAVLSVGKVTDTVQAESDAGFYRIGSTFAYSRTIPTFVSYPGLSTFSSTIETSTQRLFSYLGDSGVNASTMYLNGTALTDALYGVRYYMDVKDYTNEDVQKYPQRWYYSKLTERKDLASAYTNLVYEDDRYLVYENPDVLSVAFGTNQATTGIKFGLNNAASNQNFLLQQMAGTTENYFESFDFATVETDNMEAVTDENGQTVYNRLDRNKPGIIRYKLVPKSNYTYYFFTPFGVTNANKDLSVLLNGKWYNNQKSFDQRQLWQITDDTEGQESVIEFQFTADSVNMTGAQLVRANKEAIKKVMAERQKQSLAVDKWTNTKIEGSVTITDDSDMMMTTIPYSDGWHVQVDGKSVATQEVWESLIAFPITSGKHTVKMTFRPPGLYAGIAISLISIASILTLRWYDKKADKQP</sequence>
<evidence type="ECO:0000313" key="2">
    <source>
        <dbReference type="EMBL" id="AXQ78882.1"/>
    </source>
</evidence>
<dbReference type="EMBL" id="QVQY01000029">
    <property type="protein sequence ID" value="RFU50380.1"/>
    <property type="molecule type" value="Genomic_DNA"/>
</dbReference>
<accession>A0A346NCY7</accession>
<dbReference type="Pfam" id="PF09586">
    <property type="entry name" value="YfhO"/>
    <property type="match status" value="1"/>
</dbReference>
<gene>
    <name evidence="2" type="ORF">DDV21_007195</name>
    <name evidence="3" type="ORF">DDV22_09005</name>
    <name evidence="4" type="ORF">DDV23_08965</name>
</gene>
<accession>A0A372KKY1</accession>
<dbReference type="EMBL" id="CP031733">
    <property type="protein sequence ID" value="AXQ78882.1"/>
    <property type="molecule type" value="Genomic_DNA"/>
</dbReference>
<organism evidence="4 6">
    <name type="scientific">Streptococcus chenjunshii</name>
    <dbReference type="NCBI Taxonomy" id="2173853"/>
    <lineage>
        <taxon>Bacteria</taxon>
        <taxon>Bacillati</taxon>
        <taxon>Bacillota</taxon>
        <taxon>Bacilli</taxon>
        <taxon>Lactobacillales</taxon>
        <taxon>Streptococcaceae</taxon>
        <taxon>Streptococcus</taxon>
    </lineage>
</organism>
<dbReference type="PANTHER" id="PTHR38454:SF1">
    <property type="entry name" value="INTEGRAL MEMBRANE PROTEIN"/>
    <property type="match status" value="1"/>
</dbReference>
<evidence type="ECO:0000313" key="5">
    <source>
        <dbReference type="Proteomes" id="UP000246115"/>
    </source>
</evidence>
<feature type="transmembrane region" description="Helical" evidence="1">
    <location>
        <begin position="26"/>
        <end position="46"/>
    </location>
</feature>
<feature type="transmembrane region" description="Helical" evidence="1">
    <location>
        <begin position="329"/>
        <end position="346"/>
    </location>
</feature>
<feature type="transmembrane region" description="Helical" evidence="1">
    <location>
        <begin position="203"/>
        <end position="236"/>
    </location>
</feature>
<evidence type="ECO:0000313" key="3">
    <source>
        <dbReference type="EMBL" id="RFU50380.1"/>
    </source>
</evidence>
<feature type="transmembrane region" description="Helical" evidence="1">
    <location>
        <begin position="412"/>
        <end position="431"/>
    </location>
</feature>
<feature type="transmembrane region" description="Helical" evidence="1">
    <location>
        <begin position="93"/>
        <end position="115"/>
    </location>
</feature>
<dbReference type="PANTHER" id="PTHR38454">
    <property type="entry name" value="INTEGRAL MEMBRANE PROTEIN-RELATED"/>
    <property type="match status" value="1"/>
</dbReference>
<name>A0A372KKY1_9STRE</name>
<dbReference type="RefSeq" id="WP_116878761.1">
    <property type="nucleotide sequence ID" value="NZ_CP031733.1"/>
</dbReference>
<evidence type="ECO:0008006" key="8">
    <source>
        <dbReference type="Google" id="ProtNLM"/>
    </source>
</evidence>
<dbReference type="Proteomes" id="UP000264056">
    <property type="component" value="Unassembled WGS sequence"/>
</dbReference>
<feature type="transmembrane region" description="Helical" evidence="1">
    <location>
        <begin position="948"/>
        <end position="968"/>
    </location>
</feature>
<feature type="transmembrane region" description="Helical" evidence="1">
    <location>
        <begin position="385"/>
        <end position="405"/>
    </location>
</feature>
<protein>
    <recommendedName>
        <fullName evidence="8">YfhO family protein</fullName>
    </recommendedName>
</protein>
<feature type="transmembrane region" description="Helical" evidence="1">
    <location>
        <begin position="456"/>
        <end position="476"/>
    </location>
</feature>
<reference evidence="5" key="3">
    <citation type="submission" date="2018-08" db="EMBL/GenBank/DDBJ databases">
        <title>Streptococcus chenjunshii sp. nov., isolated from stools sample of the Tibetan antelope in the Qinghai-Tibet plateau, China.</title>
        <authorList>
            <person name="Tian Z."/>
        </authorList>
    </citation>
    <scope>NUCLEOTIDE SEQUENCE [LARGE SCALE GENOMIC DNA]</scope>
    <source>
        <strain evidence="5">Z15</strain>
    </source>
</reference>
<feature type="transmembrane region" description="Helical" evidence="1">
    <location>
        <begin position="358"/>
        <end position="379"/>
    </location>
</feature>